<dbReference type="AlphaFoldDB" id="F0RCY0"/>
<gene>
    <name evidence="1" type="ordered locus">Celly_0835</name>
</gene>
<organism evidence="1 2">
    <name type="scientific">Cellulophaga lytica (strain ATCC 23178 / DSM 7489 / JCM 8516 / NBRC 14961 / NCIMB 1423 / VKM B-1433 / Cy l20)</name>
    <dbReference type="NCBI Taxonomy" id="867900"/>
    <lineage>
        <taxon>Bacteria</taxon>
        <taxon>Pseudomonadati</taxon>
        <taxon>Bacteroidota</taxon>
        <taxon>Flavobacteriia</taxon>
        <taxon>Flavobacteriales</taxon>
        <taxon>Flavobacteriaceae</taxon>
        <taxon>Cellulophaga</taxon>
    </lineage>
</organism>
<dbReference type="EMBL" id="CP002534">
    <property type="protein sequence ID" value="ADY28667.1"/>
    <property type="molecule type" value="Genomic_DNA"/>
</dbReference>
<keyword evidence="2" id="KW-1185">Reference proteome</keyword>
<dbReference type="STRING" id="867900.Celly_0835"/>
<dbReference type="HOGENOM" id="CLU_2841769_0_0_10"/>
<dbReference type="Proteomes" id="UP000007487">
    <property type="component" value="Chromosome"/>
</dbReference>
<accession>F0RCY0</accession>
<name>F0RCY0_CELLC</name>
<proteinExistence type="predicted"/>
<evidence type="ECO:0000313" key="2">
    <source>
        <dbReference type="Proteomes" id="UP000007487"/>
    </source>
</evidence>
<dbReference type="RefSeq" id="WP_013620415.1">
    <property type="nucleotide sequence ID" value="NC_015167.1"/>
</dbReference>
<protein>
    <submittedName>
        <fullName evidence="1">Uncharacterized protein</fullName>
    </submittedName>
</protein>
<sequence length="65" mass="7748">MEGAEFTKEKLTQWMTENKSSIKNLGYDKVKSFFPSDNTINRMNFTDKFISKFQVDSSYYNKIFK</sequence>
<dbReference type="KEGG" id="cly:Celly_0835"/>
<reference evidence="1 2" key="1">
    <citation type="journal article" date="2011" name="Stand. Genomic Sci.">
        <title>Complete genome sequence of Cellulophaga lytica type strain (LIM- 21).</title>
        <authorList>
            <person name="Pati A."/>
            <person name="Abt B."/>
            <person name="Teshima H."/>
            <person name="Nolan M."/>
            <person name="Lapidus A."/>
            <person name="Lucas S."/>
            <person name="Hammon N."/>
            <person name="Deshpande S."/>
            <person name="Cheng J.F."/>
            <person name="Tapia R."/>
            <person name="Han C."/>
            <person name="Goodwin L."/>
            <person name="Pitluck S."/>
            <person name="Liolios K."/>
            <person name="Pagani I."/>
            <person name="Mavromatis K."/>
            <person name="Ovchinikova G."/>
            <person name="Chen A."/>
            <person name="Palaniappan K."/>
            <person name="Land M."/>
            <person name="Hauser L."/>
            <person name="Jeffries C.D."/>
            <person name="Detter J.C."/>
            <person name="Brambilla E.M."/>
            <person name="Kannan K.P."/>
            <person name="Rohde M."/>
            <person name="Spring S."/>
            <person name="Goker M."/>
            <person name="Woyke T."/>
            <person name="Bristow J."/>
            <person name="Eisen J.A."/>
            <person name="Markowitz V."/>
            <person name="Hugenholtz P."/>
            <person name="Kyrpides N.C."/>
            <person name="Klenk H.P."/>
            <person name="Ivanova N."/>
        </authorList>
    </citation>
    <scope>NUCLEOTIDE SEQUENCE [LARGE SCALE GENOMIC DNA]</scope>
    <source>
        <strain evidence="2">ATCC 23178 / DSM 7489 / JCM 8516 / NBRC 14961 / NCIMB 1423 / VKM B-1433 / Cy l20</strain>
    </source>
</reference>
<evidence type="ECO:0000313" key="1">
    <source>
        <dbReference type="EMBL" id="ADY28667.1"/>
    </source>
</evidence>